<comment type="caution">
    <text evidence="2">The sequence shown here is derived from an EMBL/GenBank/DDBJ whole genome shotgun (WGS) entry which is preliminary data.</text>
</comment>
<dbReference type="EMBL" id="ABOX02000006">
    <property type="protein sequence ID" value="EEF62049.1"/>
    <property type="molecule type" value="Genomic_DNA"/>
</dbReference>
<dbReference type="AlphaFoldDB" id="B9XDA3"/>
<dbReference type="RefSeq" id="WP_007413801.1">
    <property type="nucleotide sequence ID" value="NZ_ABOX02000006.1"/>
</dbReference>
<dbReference type="PANTHER" id="PTHR47738">
    <property type="entry name" value="PTS SYSTEM FRUCTOSE-LIKE EIIA COMPONENT-RELATED"/>
    <property type="match status" value="1"/>
</dbReference>
<sequence length="161" mass="17508">MNNSGPIVLSELLAPETINLQLSGTQRDQVLSELVGQIKELNNQPQARETLLRALEEREQLHSTGIGDGVALPHARNALVGLVNRPIMVFGRHQTGVPYGAIDGAPAKLFFLLIAPTVTQHLSMLARISRVLRDPKVRRGLLAADSADKVIKTVKDAEARI</sequence>
<gene>
    <name evidence="2" type="ORF">Cflav_PD6324</name>
</gene>
<dbReference type="InterPro" id="IPR016152">
    <property type="entry name" value="PTrfase/Anion_transptr"/>
</dbReference>
<dbReference type="PANTHER" id="PTHR47738:SF1">
    <property type="entry name" value="NITROGEN REGULATORY PROTEIN"/>
    <property type="match status" value="1"/>
</dbReference>
<dbReference type="Pfam" id="PF00359">
    <property type="entry name" value="PTS_EIIA_2"/>
    <property type="match status" value="1"/>
</dbReference>
<evidence type="ECO:0000313" key="2">
    <source>
        <dbReference type="EMBL" id="EEF62049.1"/>
    </source>
</evidence>
<keyword evidence="3" id="KW-1185">Reference proteome</keyword>
<dbReference type="Proteomes" id="UP000003688">
    <property type="component" value="Unassembled WGS sequence"/>
</dbReference>
<evidence type="ECO:0000259" key="1">
    <source>
        <dbReference type="PROSITE" id="PS51094"/>
    </source>
</evidence>
<organism evidence="2 3">
    <name type="scientific">Pedosphaera parvula (strain Ellin514)</name>
    <dbReference type="NCBI Taxonomy" id="320771"/>
    <lineage>
        <taxon>Bacteria</taxon>
        <taxon>Pseudomonadati</taxon>
        <taxon>Verrucomicrobiota</taxon>
        <taxon>Pedosphaerae</taxon>
        <taxon>Pedosphaerales</taxon>
        <taxon>Pedosphaeraceae</taxon>
        <taxon>Pedosphaera</taxon>
    </lineage>
</organism>
<dbReference type="GO" id="GO:0030295">
    <property type="term" value="F:protein kinase activator activity"/>
    <property type="evidence" value="ECO:0007669"/>
    <property type="project" value="TreeGrafter"/>
</dbReference>
<proteinExistence type="predicted"/>
<dbReference type="PROSITE" id="PS00372">
    <property type="entry name" value="PTS_EIIA_TYPE_2_HIS"/>
    <property type="match status" value="1"/>
</dbReference>
<dbReference type="CDD" id="cd00211">
    <property type="entry name" value="PTS_IIA_fru"/>
    <property type="match status" value="1"/>
</dbReference>
<dbReference type="SUPFAM" id="SSF55804">
    <property type="entry name" value="Phoshotransferase/anion transport protein"/>
    <property type="match status" value="1"/>
</dbReference>
<dbReference type="STRING" id="320771.Cflav_PD6324"/>
<feature type="domain" description="PTS EIIA type-2" evidence="1">
    <location>
        <begin position="11"/>
        <end position="157"/>
    </location>
</feature>
<dbReference type="PROSITE" id="PS51094">
    <property type="entry name" value="PTS_EIIA_TYPE_2"/>
    <property type="match status" value="1"/>
</dbReference>
<dbReference type="Gene3D" id="3.40.930.10">
    <property type="entry name" value="Mannitol-specific EII, Chain A"/>
    <property type="match status" value="1"/>
</dbReference>
<name>B9XDA3_PEDPL</name>
<accession>B9XDA3</accession>
<protein>
    <submittedName>
        <fullName evidence="2">Putative PTS IIA-like nitrogen-regulatory protein PtsN</fullName>
    </submittedName>
</protein>
<evidence type="ECO:0000313" key="3">
    <source>
        <dbReference type="Proteomes" id="UP000003688"/>
    </source>
</evidence>
<dbReference type="InterPro" id="IPR051541">
    <property type="entry name" value="PTS_SugarTrans_NitroReg"/>
</dbReference>
<dbReference type="OrthoDB" id="95460at2"/>
<dbReference type="InterPro" id="IPR002178">
    <property type="entry name" value="PTS_EIIA_type-2_dom"/>
</dbReference>
<reference evidence="2 3" key="1">
    <citation type="journal article" date="2011" name="J. Bacteriol.">
        <title>Genome sequence of 'Pedosphaera parvula' Ellin514, an aerobic Verrucomicrobial isolate from pasture soil.</title>
        <authorList>
            <person name="Kant R."/>
            <person name="van Passel M.W."/>
            <person name="Sangwan P."/>
            <person name="Palva A."/>
            <person name="Lucas S."/>
            <person name="Copeland A."/>
            <person name="Lapidus A."/>
            <person name="Glavina Del Rio T."/>
            <person name="Dalin E."/>
            <person name="Tice H."/>
            <person name="Bruce D."/>
            <person name="Goodwin L."/>
            <person name="Pitluck S."/>
            <person name="Chertkov O."/>
            <person name="Larimer F.W."/>
            <person name="Land M.L."/>
            <person name="Hauser L."/>
            <person name="Brettin T.S."/>
            <person name="Detter J.C."/>
            <person name="Han S."/>
            <person name="de Vos W.M."/>
            <person name="Janssen P.H."/>
            <person name="Smidt H."/>
        </authorList>
    </citation>
    <scope>NUCLEOTIDE SEQUENCE [LARGE SCALE GENOMIC DNA]</scope>
    <source>
        <strain evidence="2 3">Ellin514</strain>
    </source>
</reference>